<dbReference type="Pfam" id="PF17164">
    <property type="entry name" value="DUF5122"/>
    <property type="match status" value="8"/>
</dbReference>
<dbReference type="InterPro" id="IPR013431">
    <property type="entry name" value="Delta_60_rpt"/>
</dbReference>
<organism evidence="2 3">
    <name type="scientific">Hymenobacter aranciens</name>
    <dbReference type="NCBI Taxonomy" id="3063996"/>
    <lineage>
        <taxon>Bacteria</taxon>
        <taxon>Pseudomonadati</taxon>
        <taxon>Bacteroidota</taxon>
        <taxon>Cytophagia</taxon>
        <taxon>Cytophagales</taxon>
        <taxon>Hymenobacteraceae</taxon>
        <taxon>Hymenobacter</taxon>
    </lineage>
</organism>
<dbReference type="SUPFAM" id="SSF50969">
    <property type="entry name" value="YVTN repeat-like/Quinoprotein amine dehydrogenase"/>
    <property type="match status" value="1"/>
</dbReference>
<gene>
    <name evidence="2" type="ORF">Q5H93_10210</name>
</gene>
<comment type="caution">
    <text evidence="2">The sequence shown here is derived from an EMBL/GenBank/DDBJ whole genome shotgun (WGS) entry which is preliminary data.</text>
</comment>
<keyword evidence="3" id="KW-1185">Reference proteome</keyword>
<dbReference type="InterPro" id="IPR026444">
    <property type="entry name" value="Secre_tail"/>
</dbReference>
<protein>
    <submittedName>
        <fullName evidence="2">T9SS type A sorting domain-containing protein</fullName>
    </submittedName>
</protein>
<sequence>MPRLLLLLVVLLIQWRAQAQLVDPSFLPARIYQPGVVRQVVEQPDGKILLIGTFTRIAGQDAPPSGLVRLMPGGNQIDTVFQRNTQYLTAGVRQFLLLANGKILLNAANSPGPVIQLGNVTRQALLRLNSDGTPDPTFNAGTGPNAYIVHMLEQPDGHLLLSGAFTQFNGAPKIGIVRLFPDGALEPFQSPQLLASSAGVAAPASVYYMALQSDGKILVGGRFTGSSANNRQGSLIRLLPTGAQDLSFQTAAYSGGNILAIAVRPDNTFYVLGELGNLRRLQANGLLDNSFAMQTIGSYSLPDDNWVPGNALIHLVPGSNRVLVCRRGTLRNGWNVGGLIALTPAGTLDPTFDNLGAAPRSPLGMCLTAAGKILVAGQGQRYGSPSATATPTALALLQANGSRDGSLKSQIHNLGQVSTVVLQPDGKLIVGGNFTEINGLAVPGGLARLHTDGLPDSLYSNRASANDDITSLALQPDGKLVVTGDFSQIGGGSQPYIARLTTSGMLDSTFRPVFSSGSYPYFSQVAVQPDGRLLVRGRNINWNPAPLNRNQNVVRLFGNGQIDLSFQVSSFNATNFLPQPDGRIVASGTLAANSSTRLWRWLANGRVDSSFSVATPSSIGNPIANLLAQDARGRTYFSYVRYVAGNSNLVAEVVRALPDGRTDTTFSYSYNPADMGIDAVTVQPNERLLLATTFFRGTLSQPGSTRLLDSGVDDPSFQYWRSPTQRVSQMLVQPDGAIIMAGSFRTVSGLPINGLARLLDTNVLRVSSQRSAIQTSAYPVPAHGELHIALEATAQPQQVKLLDALGRTVLQHKVNAASFMLNTSFLPAGAYILRVEYASDVATRRVVLE</sequence>
<reference evidence="2" key="1">
    <citation type="submission" date="2023-07" db="EMBL/GenBank/DDBJ databases">
        <authorList>
            <person name="Kim M.K."/>
        </authorList>
    </citation>
    <scope>NUCLEOTIDE SEQUENCE</scope>
    <source>
        <strain evidence="2">ASUV-10-1</strain>
    </source>
</reference>
<evidence type="ECO:0000259" key="1">
    <source>
        <dbReference type="Pfam" id="PF18962"/>
    </source>
</evidence>
<name>A0ABT9BA14_9BACT</name>
<feature type="domain" description="Secretion system C-terminal sorting" evidence="1">
    <location>
        <begin position="778"/>
        <end position="847"/>
    </location>
</feature>
<evidence type="ECO:0000313" key="3">
    <source>
        <dbReference type="Proteomes" id="UP001176429"/>
    </source>
</evidence>
<proteinExistence type="predicted"/>
<dbReference type="InterPro" id="IPR011044">
    <property type="entry name" value="Quino_amine_DH_bsu"/>
</dbReference>
<accession>A0ABT9BA14</accession>
<dbReference type="NCBIfam" id="TIGR04183">
    <property type="entry name" value="Por_Secre_tail"/>
    <property type="match status" value="1"/>
</dbReference>
<dbReference type="RefSeq" id="WP_305006423.1">
    <property type="nucleotide sequence ID" value="NZ_JAUQSY010000006.1"/>
</dbReference>
<evidence type="ECO:0000313" key="2">
    <source>
        <dbReference type="EMBL" id="MDO7875104.1"/>
    </source>
</evidence>
<dbReference type="Gene3D" id="2.80.10.50">
    <property type="match status" value="5"/>
</dbReference>
<dbReference type="SUPFAM" id="SSF63829">
    <property type="entry name" value="Calcium-dependent phosphotriesterase"/>
    <property type="match status" value="2"/>
</dbReference>
<dbReference type="NCBIfam" id="TIGR02608">
    <property type="entry name" value="delta_60_rpt"/>
    <property type="match status" value="6"/>
</dbReference>
<dbReference type="Pfam" id="PF18962">
    <property type="entry name" value="Por_Secre_tail"/>
    <property type="match status" value="1"/>
</dbReference>
<dbReference type="Proteomes" id="UP001176429">
    <property type="component" value="Unassembled WGS sequence"/>
</dbReference>
<dbReference type="EMBL" id="JAUQSY010000006">
    <property type="protein sequence ID" value="MDO7875104.1"/>
    <property type="molecule type" value="Genomic_DNA"/>
</dbReference>